<dbReference type="EMBL" id="JAESDN010000007">
    <property type="protein sequence ID" value="KAG7047894.1"/>
    <property type="molecule type" value="Genomic_DNA"/>
</dbReference>
<dbReference type="Pfam" id="PF24809">
    <property type="entry name" value="DUF7708"/>
    <property type="match status" value="1"/>
</dbReference>
<name>A0A9P7R449_9PEZI</name>
<keyword evidence="1" id="KW-0677">Repeat</keyword>
<feature type="compositionally biased region" description="Polar residues" evidence="2">
    <location>
        <begin position="882"/>
        <end position="894"/>
    </location>
</feature>
<evidence type="ECO:0000256" key="1">
    <source>
        <dbReference type="ARBA" id="ARBA00022737"/>
    </source>
</evidence>
<comment type="caution">
    <text evidence="5">The sequence shown here is derived from an EMBL/GenBank/DDBJ whole genome shotgun (WGS) entry which is preliminary data.</text>
</comment>
<evidence type="ECO:0000313" key="5">
    <source>
        <dbReference type="EMBL" id="KAG7047894.1"/>
    </source>
</evidence>
<dbReference type="PANTHER" id="PTHR10039:SF14">
    <property type="entry name" value="NACHT DOMAIN-CONTAINING PROTEIN"/>
    <property type="match status" value="1"/>
</dbReference>
<protein>
    <submittedName>
        <fullName evidence="5">NACHT domain-containing protein</fullName>
    </submittedName>
</protein>
<accession>A0A9P7R449</accession>
<dbReference type="AlphaFoldDB" id="A0A9P7R449"/>
<evidence type="ECO:0000313" key="6">
    <source>
        <dbReference type="Proteomes" id="UP000699042"/>
    </source>
</evidence>
<feature type="domain" description="DUF7708" evidence="3">
    <location>
        <begin position="71"/>
        <end position="194"/>
    </location>
</feature>
<dbReference type="PANTHER" id="PTHR10039">
    <property type="entry name" value="AMELOGENIN"/>
    <property type="match status" value="1"/>
</dbReference>
<reference evidence="5" key="1">
    <citation type="submission" date="2021-05" db="EMBL/GenBank/DDBJ databases">
        <title>Comparative genomics of three Colletotrichum scovillei strains and genetic complementation revealed genes involved fungal growth and virulence on chili pepper.</title>
        <authorList>
            <person name="Hsieh D.-K."/>
            <person name="Chuang S.-C."/>
            <person name="Chen C.-Y."/>
            <person name="Chao Y.-T."/>
            <person name="Lu M.-Y.J."/>
            <person name="Lee M.-H."/>
            <person name="Shih M.-C."/>
        </authorList>
    </citation>
    <scope>NUCLEOTIDE SEQUENCE</scope>
    <source>
        <strain evidence="5">Coll-153</strain>
    </source>
</reference>
<dbReference type="Proteomes" id="UP000699042">
    <property type="component" value="Unassembled WGS sequence"/>
</dbReference>
<gene>
    <name evidence="5" type="ORF">JMJ77_011232</name>
</gene>
<dbReference type="Pfam" id="PF24883">
    <property type="entry name" value="NPHP3_N"/>
    <property type="match status" value="1"/>
</dbReference>
<evidence type="ECO:0000256" key="2">
    <source>
        <dbReference type="SAM" id="MobiDB-lite"/>
    </source>
</evidence>
<dbReference type="InterPro" id="IPR027417">
    <property type="entry name" value="P-loop_NTPase"/>
</dbReference>
<feature type="region of interest" description="Disordered" evidence="2">
    <location>
        <begin position="929"/>
        <end position="950"/>
    </location>
</feature>
<organism evidence="5 6">
    <name type="scientific">Colletotrichum scovillei</name>
    <dbReference type="NCBI Taxonomy" id="1209932"/>
    <lineage>
        <taxon>Eukaryota</taxon>
        <taxon>Fungi</taxon>
        <taxon>Dikarya</taxon>
        <taxon>Ascomycota</taxon>
        <taxon>Pezizomycotina</taxon>
        <taxon>Sordariomycetes</taxon>
        <taxon>Hypocreomycetidae</taxon>
        <taxon>Glomerellales</taxon>
        <taxon>Glomerellaceae</taxon>
        <taxon>Colletotrichum</taxon>
        <taxon>Colletotrichum acutatum species complex</taxon>
    </lineage>
</organism>
<proteinExistence type="predicted"/>
<evidence type="ECO:0000259" key="4">
    <source>
        <dbReference type="Pfam" id="PF24883"/>
    </source>
</evidence>
<keyword evidence="6" id="KW-1185">Reference proteome</keyword>
<dbReference type="InterPro" id="IPR056884">
    <property type="entry name" value="NPHP3-like_N"/>
</dbReference>
<sequence length="950" mass="107459">MALLQLQRACERFRSHLSDEETRRVENVKSVEDVREAISQIEHYLASRQKLRNFERLVPFLDAADRLTKPIDVLSNGVPFLPYIWAPLKLILQISQDHTHALDKILAAYSRIGASLPRFSRYGNAFPDSHDFQQLLGHIYEDIIDFHCHAYRLVQKPGWVMLFSTCWGRFQHRFDSLIESIDTTSQLIDREAASYEIVQAREWRQKALEKAQDQEKKEELYQREAVNKWLQVSDRNEEKLERLHNRCLDGTSQWVTGSPQVRSWLQKGRGKPVLWLHGKPGSGKSILCSQLIYFLRSNPTWKCLFFFCDYHSTGYGVTVQVLRSICAQILDLVPETASFMYKECVVSGKTPSTSFLKELIPKLFSFFDDLRLIIDGIDEIVSSEHGELIKTLTKLAETQENFRLLISSQDIPSIARNLKGRPTLIVGKQSASVCKDIGLIVSNRLETIREGLDGHVPQSVFTEIRETILKRAEGMSISPKREKKMGKTDGSAGMFLWVHLVLQVLETTDSIQELRSSVEAFPKDLEEAYYKTLTSIISRCQATDVSKLRRIFGWMVFSKGGQPMRRFELRLGRILHADSTIINEKTKPFSNVLDLCKPFIEDGPGATMVFIHATVPNGPFINKEDSCRDITTACIAQLTQSLALADETMERLQHLYCVAQGFYGLLPYAHEHWIEHLLEYLELSQGFCTPDSSRIQGQLMALARSWIGLVGEEATRISNAESLDPRLHWLESLPSARALVQGTLVLRKATKESVETVPSPRDATLLSSVRTRYHTYVVDLLTGTNCPGLLAKNLIAFKEEYGPTAFVCSIYGCDKAVVGYSSALQLKDHSARHQEKLRCFSQDCFYNDVGFTSLRQFNDHQRRCHPSPPLPSIPRQIPQRPGQGSQAPATSLANAKQDRQELHFPAESSRNIGLQKLRSVRAFPGVCTNTRWSPAGAPGDATDNGGKVSV</sequence>
<evidence type="ECO:0000259" key="3">
    <source>
        <dbReference type="Pfam" id="PF24809"/>
    </source>
</evidence>
<dbReference type="SUPFAM" id="SSF52540">
    <property type="entry name" value="P-loop containing nucleoside triphosphate hydrolases"/>
    <property type="match status" value="1"/>
</dbReference>
<feature type="domain" description="Nephrocystin 3-like N-terminal" evidence="4">
    <location>
        <begin position="250"/>
        <end position="408"/>
    </location>
</feature>
<feature type="region of interest" description="Disordered" evidence="2">
    <location>
        <begin position="860"/>
        <end position="910"/>
    </location>
</feature>
<dbReference type="InterPro" id="IPR056125">
    <property type="entry name" value="DUF7708"/>
</dbReference>
<dbReference type="Gene3D" id="3.40.50.300">
    <property type="entry name" value="P-loop containing nucleotide triphosphate hydrolases"/>
    <property type="match status" value="1"/>
</dbReference>